<dbReference type="GO" id="GO:0009100">
    <property type="term" value="P:glycoprotein metabolic process"/>
    <property type="evidence" value="ECO:0007669"/>
    <property type="project" value="UniProtKB-ARBA"/>
</dbReference>
<protein>
    <recommendedName>
        <fullName evidence="7">LicD/FKTN/FKRP nucleotidyltransferase domain-containing protein</fullName>
    </recommendedName>
</protein>
<dbReference type="Pfam" id="PF04991">
    <property type="entry name" value="LicD"/>
    <property type="match status" value="2"/>
</dbReference>
<keyword evidence="9" id="KW-1185">Reference proteome</keyword>
<evidence type="ECO:0000313" key="9">
    <source>
        <dbReference type="Proteomes" id="UP000094285"/>
    </source>
</evidence>
<sequence length="840" mass="97593">MLIALNIRRKHIQLFLGLGFLLVITLSLSSSLYLVSENRYFTNKNFDQLGSNVYESVDESDVSAGVDARLKKLHDSKTSADLEQKFWILDTSIKHSSSLKVPNYYYNDQPKPPIQPFDPRFTLAIYYHALKVASRTKHDRVDIRLPFNWADWVDLSPLNRYLLAPSKDKPSCSILDARPEERKMNQEKKEKEEQEKKEKEEKEKEEKEKEEKEKQEENKDSEQALKREVQPENSIVEQTTNHVDQEHISKRLDSADPALFCLNNGPSGRGNKVDPGFHVFKHPSTTTPEKAILAGKSFLYSHAPPPNAIIFLTKDGAYNMTVSTVSKLLDNGLVEQYVKDTKSKTIDVLEQFNTLQSEYKAESVLVMNSYKVKIPEESFIFNHTSIMQSLEDQESLDAREKSYLQSLKYSVDAVKKGGPPKYFEEARLLQTAIGDHYDWRFFNGVMYGVYEQTLVLHRLVRVWLSFTRKHGITTWVAHGSLLSWYWNGMAFPWDNDIDVQVPIMDLHKLSLLYNQTMIVEDAEDGFGRYFLDCGTFITLREKGNGKNNIDARFIDVDTGLYIDITGMAVSNTKPPARYLKSPIDEKNENYTAINTELQLYNCRNHHFISLDEISPLVKTYIEGEIGYVPTKYSEILKVEYSKGLLSKKFERHVYLPLLRLWLKEEDLFYFLKNPKTWNNFHTYNEKYLDLPSNGTFQIDEYELTQEQKKLLHQEAKAREKAGKKGVDKSLTDLDADSLNQVFELGVDELTQLIQKDEIFAELYSTREFTSHHEQEIMRLQFKVSTAELIRKAPDFPPLKYEPFLYRNHIDLTTYESEVERYLELVSEYELDASRNNEAIY</sequence>
<evidence type="ECO:0000256" key="4">
    <source>
        <dbReference type="ARBA" id="ARBA00023136"/>
    </source>
</evidence>
<dbReference type="AlphaFoldDB" id="A0A1E4SFC8"/>
<gene>
    <name evidence="8" type="ORF">CANTADRAFT_299671</name>
</gene>
<evidence type="ECO:0000256" key="5">
    <source>
        <dbReference type="SAM" id="MobiDB-lite"/>
    </source>
</evidence>
<keyword evidence="2 6" id="KW-0812">Transmembrane</keyword>
<dbReference type="GeneID" id="30982461"/>
<feature type="region of interest" description="Disordered" evidence="5">
    <location>
        <begin position="169"/>
        <end position="233"/>
    </location>
</feature>
<keyword evidence="3 6" id="KW-1133">Transmembrane helix</keyword>
<feature type="domain" description="LicD/FKTN/FKRP nucleotidyltransferase" evidence="7">
    <location>
        <begin position="585"/>
        <end position="640"/>
    </location>
</feature>
<comment type="subcellular location">
    <subcellularLocation>
        <location evidence="1">Membrane</location>
        <topology evidence="1">Single-pass membrane protein</topology>
    </subcellularLocation>
</comment>
<dbReference type="PANTHER" id="PTHR15407">
    <property type="entry name" value="FUKUTIN-RELATED"/>
    <property type="match status" value="1"/>
</dbReference>
<dbReference type="InterPro" id="IPR007074">
    <property type="entry name" value="LicD/FKTN/FKRP_NTP_transf"/>
</dbReference>
<evidence type="ECO:0000256" key="1">
    <source>
        <dbReference type="ARBA" id="ARBA00004167"/>
    </source>
</evidence>
<dbReference type="GO" id="GO:0016020">
    <property type="term" value="C:membrane"/>
    <property type="evidence" value="ECO:0007669"/>
    <property type="project" value="UniProtKB-SubCell"/>
</dbReference>
<dbReference type="InterPro" id="IPR009644">
    <property type="entry name" value="FKTN/MNN4/W02B3.4-1"/>
</dbReference>
<evidence type="ECO:0000256" key="3">
    <source>
        <dbReference type="ARBA" id="ARBA00022989"/>
    </source>
</evidence>
<evidence type="ECO:0000256" key="2">
    <source>
        <dbReference type="ARBA" id="ARBA00022692"/>
    </source>
</evidence>
<dbReference type="PANTHER" id="PTHR15407:SF28">
    <property type="entry name" value="RIBITOL-5-PHOSPHATE TRANSFERASE FKTN"/>
    <property type="match status" value="1"/>
</dbReference>
<accession>A0A1E4SFC8</accession>
<dbReference type="STRING" id="984487.A0A1E4SFC8"/>
<feature type="compositionally biased region" description="Basic and acidic residues" evidence="5">
    <location>
        <begin position="177"/>
        <end position="230"/>
    </location>
</feature>
<dbReference type="OrthoDB" id="444255at2759"/>
<feature type="domain" description="LicD/FKTN/FKRP nucleotidyltransferase" evidence="7">
    <location>
        <begin position="467"/>
        <end position="577"/>
    </location>
</feature>
<evidence type="ECO:0000256" key="6">
    <source>
        <dbReference type="SAM" id="Phobius"/>
    </source>
</evidence>
<name>A0A1E4SFC8_9ASCO</name>
<dbReference type="EMBL" id="KV453914">
    <property type="protein sequence ID" value="ODV78221.1"/>
    <property type="molecule type" value="Genomic_DNA"/>
</dbReference>
<evidence type="ECO:0000259" key="7">
    <source>
        <dbReference type="Pfam" id="PF04991"/>
    </source>
</evidence>
<reference evidence="9" key="1">
    <citation type="submission" date="2016-05" db="EMBL/GenBank/DDBJ databases">
        <title>Comparative genomics of biotechnologically important yeasts.</title>
        <authorList>
            <consortium name="DOE Joint Genome Institute"/>
            <person name="Riley R."/>
            <person name="Haridas S."/>
            <person name="Wolfe K.H."/>
            <person name="Lopes M.R."/>
            <person name="Hittinger C.T."/>
            <person name="Goker M."/>
            <person name="Salamov A."/>
            <person name="Wisecaver J."/>
            <person name="Long T.M."/>
            <person name="Aerts A.L."/>
            <person name="Barry K."/>
            <person name="Choi C."/>
            <person name="Clum A."/>
            <person name="Coughlan A.Y."/>
            <person name="Deshpande S."/>
            <person name="Douglass A.P."/>
            <person name="Hanson S.J."/>
            <person name="Klenk H.-P."/>
            <person name="Labutti K."/>
            <person name="Lapidus A."/>
            <person name="Lindquist E."/>
            <person name="Lipzen A."/>
            <person name="Meier-Kolthoff J.P."/>
            <person name="Ohm R.A."/>
            <person name="Otillar R.P."/>
            <person name="Pangilinan J."/>
            <person name="Peng Y."/>
            <person name="Rokas A."/>
            <person name="Rosa C.A."/>
            <person name="Scheuner C."/>
            <person name="Sibirny A.A."/>
            <person name="Slot J.C."/>
            <person name="Stielow J.B."/>
            <person name="Sun H."/>
            <person name="Kurtzman C.P."/>
            <person name="Blackwell M."/>
            <person name="Grigoriev I.V."/>
            <person name="Jeffries T.W."/>
        </authorList>
    </citation>
    <scope>NUCLEOTIDE SEQUENCE [LARGE SCALE GENOMIC DNA]</scope>
    <source>
        <strain evidence="9">NRRL Y-17324</strain>
    </source>
</reference>
<dbReference type="Proteomes" id="UP000094285">
    <property type="component" value="Unassembled WGS sequence"/>
</dbReference>
<proteinExistence type="predicted"/>
<organism evidence="8 9">
    <name type="scientific">Suhomyces tanzawaensis NRRL Y-17324</name>
    <dbReference type="NCBI Taxonomy" id="984487"/>
    <lineage>
        <taxon>Eukaryota</taxon>
        <taxon>Fungi</taxon>
        <taxon>Dikarya</taxon>
        <taxon>Ascomycota</taxon>
        <taxon>Saccharomycotina</taxon>
        <taxon>Pichiomycetes</taxon>
        <taxon>Debaryomycetaceae</taxon>
        <taxon>Suhomyces</taxon>
    </lineage>
</organism>
<dbReference type="RefSeq" id="XP_020063343.1">
    <property type="nucleotide sequence ID" value="XM_020208324.1"/>
</dbReference>
<keyword evidence="4 6" id="KW-0472">Membrane</keyword>
<feature type="transmembrane region" description="Helical" evidence="6">
    <location>
        <begin position="12"/>
        <end position="35"/>
    </location>
</feature>
<evidence type="ECO:0000313" key="8">
    <source>
        <dbReference type="EMBL" id="ODV78221.1"/>
    </source>
</evidence>